<dbReference type="AlphaFoldDB" id="A0A9P4TV23"/>
<evidence type="ECO:0000313" key="1">
    <source>
        <dbReference type="EMBL" id="KAF2423314.1"/>
    </source>
</evidence>
<dbReference type="EMBL" id="MU007083">
    <property type="protein sequence ID" value="KAF2423314.1"/>
    <property type="molecule type" value="Genomic_DNA"/>
</dbReference>
<name>A0A9P4TV23_9PEZI</name>
<comment type="caution">
    <text evidence="1">The sequence shown here is derived from an EMBL/GenBank/DDBJ whole genome shotgun (WGS) entry which is preliminary data.</text>
</comment>
<dbReference type="Proteomes" id="UP000800235">
    <property type="component" value="Unassembled WGS sequence"/>
</dbReference>
<organism evidence="1 2">
    <name type="scientific">Tothia fuscella</name>
    <dbReference type="NCBI Taxonomy" id="1048955"/>
    <lineage>
        <taxon>Eukaryota</taxon>
        <taxon>Fungi</taxon>
        <taxon>Dikarya</taxon>
        <taxon>Ascomycota</taxon>
        <taxon>Pezizomycotina</taxon>
        <taxon>Dothideomycetes</taxon>
        <taxon>Pleosporomycetidae</taxon>
        <taxon>Venturiales</taxon>
        <taxon>Cylindrosympodiaceae</taxon>
        <taxon>Tothia</taxon>
    </lineage>
</organism>
<sequence length="153" mass="18851">MSTFSYEVLPQEFFHDLFPWHCYGGLFDTEVGQFHRHSEGESSSRNIVLPSACVPILWSRRESLTRMTRRLTYDAWMLPRYYERFNHGYWDNDCAVWKEWRMDDELLPVMEIINIGLIFPPRELQRYCDRYEELRGYFEEPVEWEDQEEHEWH</sequence>
<gene>
    <name evidence="1" type="ORF">EJ08DRAFT_454034</name>
</gene>
<accession>A0A9P4TV23</accession>
<reference evidence="1" key="1">
    <citation type="journal article" date="2020" name="Stud. Mycol.">
        <title>101 Dothideomycetes genomes: a test case for predicting lifestyles and emergence of pathogens.</title>
        <authorList>
            <person name="Haridas S."/>
            <person name="Albert R."/>
            <person name="Binder M."/>
            <person name="Bloem J."/>
            <person name="Labutti K."/>
            <person name="Salamov A."/>
            <person name="Andreopoulos B."/>
            <person name="Baker S."/>
            <person name="Barry K."/>
            <person name="Bills G."/>
            <person name="Bluhm B."/>
            <person name="Cannon C."/>
            <person name="Castanera R."/>
            <person name="Culley D."/>
            <person name="Daum C."/>
            <person name="Ezra D."/>
            <person name="Gonzalez J."/>
            <person name="Henrissat B."/>
            <person name="Kuo A."/>
            <person name="Liang C."/>
            <person name="Lipzen A."/>
            <person name="Lutzoni F."/>
            <person name="Magnuson J."/>
            <person name="Mondo S."/>
            <person name="Nolan M."/>
            <person name="Ohm R."/>
            <person name="Pangilinan J."/>
            <person name="Park H.-J."/>
            <person name="Ramirez L."/>
            <person name="Alfaro M."/>
            <person name="Sun H."/>
            <person name="Tritt A."/>
            <person name="Yoshinaga Y."/>
            <person name="Zwiers L.-H."/>
            <person name="Turgeon B."/>
            <person name="Goodwin S."/>
            <person name="Spatafora J."/>
            <person name="Crous P."/>
            <person name="Grigoriev I."/>
        </authorList>
    </citation>
    <scope>NUCLEOTIDE SEQUENCE</scope>
    <source>
        <strain evidence="1">CBS 130266</strain>
    </source>
</reference>
<evidence type="ECO:0000313" key="2">
    <source>
        <dbReference type="Proteomes" id="UP000800235"/>
    </source>
</evidence>
<proteinExistence type="predicted"/>
<protein>
    <submittedName>
        <fullName evidence="1">Uncharacterized protein</fullName>
    </submittedName>
</protein>
<keyword evidence="2" id="KW-1185">Reference proteome</keyword>